<keyword evidence="2" id="KW-1185">Reference proteome</keyword>
<evidence type="ECO:0000313" key="1">
    <source>
        <dbReference type="EMBL" id="KFK29144.1"/>
    </source>
</evidence>
<reference evidence="2" key="1">
    <citation type="journal article" date="2015" name="Nat. Plants">
        <title>Genome expansion of Arabis alpina linked with retrotransposition and reduced symmetric DNA methylation.</title>
        <authorList>
            <person name="Willing E.M."/>
            <person name="Rawat V."/>
            <person name="Mandakova T."/>
            <person name="Maumus F."/>
            <person name="James G.V."/>
            <person name="Nordstroem K.J."/>
            <person name="Becker C."/>
            <person name="Warthmann N."/>
            <person name="Chica C."/>
            <person name="Szarzynska B."/>
            <person name="Zytnicki M."/>
            <person name="Albani M.C."/>
            <person name="Kiefer C."/>
            <person name="Bergonzi S."/>
            <person name="Castaings L."/>
            <person name="Mateos J.L."/>
            <person name="Berns M.C."/>
            <person name="Bujdoso N."/>
            <person name="Piofczyk T."/>
            <person name="de Lorenzo L."/>
            <person name="Barrero-Sicilia C."/>
            <person name="Mateos I."/>
            <person name="Piednoel M."/>
            <person name="Hagmann J."/>
            <person name="Chen-Min-Tao R."/>
            <person name="Iglesias-Fernandez R."/>
            <person name="Schuster S.C."/>
            <person name="Alonso-Blanco C."/>
            <person name="Roudier F."/>
            <person name="Carbonero P."/>
            <person name="Paz-Ares J."/>
            <person name="Davis S.J."/>
            <person name="Pecinka A."/>
            <person name="Quesneville H."/>
            <person name="Colot V."/>
            <person name="Lysak M.A."/>
            <person name="Weigel D."/>
            <person name="Coupland G."/>
            <person name="Schneeberger K."/>
        </authorList>
    </citation>
    <scope>NUCLEOTIDE SEQUENCE [LARGE SCALE GENOMIC DNA]</scope>
    <source>
        <strain evidence="2">cv. Pajares</strain>
    </source>
</reference>
<gene>
    <name evidence="1" type="ordered locus">AALP_Aa7g094600</name>
</gene>
<dbReference type="Gramene" id="KFK29144">
    <property type="protein sequence ID" value="KFK29144"/>
    <property type="gene ID" value="AALP_AA7G094600"/>
</dbReference>
<accession>A0A087GGZ2</accession>
<name>A0A087GGZ2_ARAAL</name>
<proteinExistence type="predicted"/>
<protein>
    <submittedName>
        <fullName evidence="1">Uncharacterized protein</fullName>
    </submittedName>
</protein>
<organism evidence="1 2">
    <name type="scientific">Arabis alpina</name>
    <name type="common">Alpine rock-cress</name>
    <dbReference type="NCBI Taxonomy" id="50452"/>
    <lineage>
        <taxon>Eukaryota</taxon>
        <taxon>Viridiplantae</taxon>
        <taxon>Streptophyta</taxon>
        <taxon>Embryophyta</taxon>
        <taxon>Tracheophyta</taxon>
        <taxon>Spermatophyta</taxon>
        <taxon>Magnoliopsida</taxon>
        <taxon>eudicotyledons</taxon>
        <taxon>Gunneridae</taxon>
        <taxon>Pentapetalae</taxon>
        <taxon>rosids</taxon>
        <taxon>malvids</taxon>
        <taxon>Brassicales</taxon>
        <taxon>Brassicaceae</taxon>
        <taxon>Arabideae</taxon>
        <taxon>Arabis</taxon>
    </lineage>
</organism>
<dbReference type="EMBL" id="CM002875">
    <property type="protein sequence ID" value="KFK29144.1"/>
    <property type="molecule type" value="Genomic_DNA"/>
</dbReference>
<dbReference type="AlphaFoldDB" id="A0A087GGZ2"/>
<evidence type="ECO:0000313" key="2">
    <source>
        <dbReference type="Proteomes" id="UP000029120"/>
    </source>
</evidence>
<dbReference type="Proteomes" id="UP000029120">
    <property type="component" value="Chromosome 7"/>
</dbReference>
<sequence length="61" mass="7120">MRFLPFSPKSSSKPHGGFGMLHFHPLRRPFLGNLGPVRRSGRFSRLQFERRRHLIFKLGSS</sequence>